<dbReference type="AlphaFoldDB" id="D8JWT5"/>
<evidence type="ECO:0000313" key="2">
    <source>
        <dbReference type="Proteomes" id="UP000002033"/>
    </source>
</evidence>
<proteinExistence type="predicted"/>
<dbReference type="Proteomes" id="UP000002033">
    <property type="component" value="Chromosome"/>
</dbReference>
<reference evidence="2" key="1">
    <citation type="journal article" date="2011" name="J. Bacteriol.">
        <title>Genome sequences of eight morphologically diverse alphaproteobacteria.</title>
        <authorList>
            <consortium name="US DOE Joint Genome Institute"/>
            <person name="Brown P.J."/>
            <person name="Kysela D.T."/>
            <person name="Buechlein A."/>
            <person name="Hemmerich C."/>
            <person name="Brun Y.V."/>
        </authorList>
    </citation>
    <scope>NUCLEOTIDE SEQUENCE [LARGE SCALE GENOMIC DNA]</scope>
    <source>
        <strain evidence="2">ATCC 51888 / DSM 1869 / NCIB 11706 / TK 0415</strain>
    </source>
</reference>
<gene>
    <name evidence="1" type="ordered locus">Hden_3250</name>
</gene>
<dbReference type="KEGG" id="hdn:Hden_3250"/>
<accession>D8JWT5</accession>
<keyword evidence="2" id="KW-1185">Reference proteome</keyword>
<dbReference type="EMBL" id="CP002083">
    <property type="protein sequence ID" value="ADJ25043.1"/>
    <property type="molecule type" value="Genomic_DNA"/>
</dbReference>
<dbReference type="HOGENOM" id="CLU_3200794_0_0_5"/>
<organism evidence="1 2">
    <name type="scientific">Hyphomicrobium denitrificans (strain ATCC 51888 / DSM 1869 / NCIMB 11706 / TK 0415)</name>
    <dbReference type="NCBI Taxonomy" id="582899"/>
    <lineage>
        <taxon>Bacteria</taxon>
        <taxon>Pseudomonadati</taxon>
        <taxon>Pseudomonadota</taxon>
        <taxon>Alphaproteobacteria</taxon>
        <taxon>Hyphomicrobiales</taxon>
        <taxon>Hyphomicrobiaceae</taxon>
        <taxon>Hyphomicrobium</taxon>
    </lineage>
</organism>
<sequence length="45" mass="5519">MRKSFVFLLYVVHLAMLIKSEMPWQEKLLFLFSLHLAMFQIFKSR</sequence>
<evidence type="ECO:0000313" key="1">
    <source>
        <dbReference type="EMBL" id="ADJ25043.1"/>
    </source>
</evidence>
<dbReference type="STRING" id="582899.Hden_3250"/>
<name>D8JWT5_HYPDA</name>
<protein>
    <submittedName>
        <fullName evidence="1">Uncharacterized protein</fullName>
    </submittedName>
</protein>